<dbReference type="InterPro" id="IPR014757">
    <property type="entry name" value="Tscrpt_reg_IclR_C"/>
</dbReference>
<evidence type="ECO:0000313" key="7">
    <source>
        <dbReference type="Proteomes" id="UP000052982"/>
    </source>
</evidence>
<dbReference type="STRING" id="1943.AQJ64_15765"/>
<dbReference type="AlphaFoldDB" id="A0A101T1T3"/>
<dbReference type="Pfam" id="PF01614">
    <property type="entry name" value="IclR_C"/>
    <property type="match status" value="1"/>
</dbReference>
<dbReference type="PANTHER" id="PTHR30136:SF35">
    <property type="entry name" value="HTH-TYPE TRANSCRIPTIONAL REGULATOR RV1719"/>
    <property type="match status" value="1"/>
</dbReference>
<dbReference type="EMBL" id="LMWW01000018">
    <property type="protein sequence ID" value="KUN84217.1"/>
    <property type="molecule type" value="Genomic_DNA"/>
</dbReference>
<dbReference type="InterPro" id="IPR036390">
    <property type="entry name" value="WH_DNA-bd_sf"/>
</dbReference>
<dbReference type="SUPFAM" id="SSF46785">
    <property type="entry name" value="Winged helix' DNA-binding domain"/>
    <property type="match status" value="1"/>
</dbReference>
<keyword evidence="7" id="KW-1185">Reference proteome</keyword>
<dbReference type="Pfam" id="PF09339">
    <property type="entry name" value="HTH_IclR"/>
    <property type="match status" value="1"/>
</dbReference>
<dbReference type="Proteomes" id="UP000052982">
    <property type="component" value="Unassembled WGS sequence"/>
</dbReference>
<sequence length="247" mass="26185">MNGRRGATPRATAVSAPDGGGRSVLEGAFRLLEVVQRREEAGLSTLASECGLPRTTAHRLLDQLVGLRAVERRGRGYRLGPRMFRLGQGWQPHSGLRSAAREPARRLARATGTMVGVSVLSEGRTLVLDWTVCTTDNTLAPLCDDAVWPWFTAAGKVLVAGAPAGLPPGPSPASWRAEAAVIRDRGVAYDREEVVPGVCCAAVPLHGPAGTPVAALCVVTDPAHRLDRLADALARTGRAISGRLRRR</sequence>
<keyword evidence="3" id="KW-0804">Transcription</keyword>
<dbReference type="PROSITE" id="PS51078">
    <property type="entry name" value="ICLR_ED"/>
    <property type="match status" value="1"/>
</dbReference>
<dbReference type="GO" id="GO:0003677">
    <property type="term" value="F:DNA binding"/>
    <property type="evidence" value="ECO:0007669"/>
    <property type="project" value="UniProtKB-KW"/>
</dbReference>
<feature type="domain" description="IclR-ED" evidence="5">
    <location>
        <begin position="82"/>
        <end position="246"/>
    </location>
</feature>
<protein>
    <submittedName>
        <fullName evidence="6">IclR family transcriptional regulator</fullName>
    </submittedName>
</protein>
<evidence type="ECO:0000256" key="1">
    <source>
        <dbReference type="ARBA" id="ARBA00023015"/>
    </source>
</evidence>
<dbReference type="InterPro" id="IPR050707">
    <property type="entry name" value="HTH_MetabolicPath_Reg"/>
</dbReference>
<dbReference type="PROSITE" id="PS51077">
    <property type="entry name" value="HTH_ICLR"/>
    <property type="match status" value="1"/>
</dbReference>
<keyword evidence="1" id="KW-0805">Transcription regulation</keyword>
<dbReference type="SMART" id="SM00346">
    <property type="entry name" value="HTH_ICLR"/>
    <property type="match status" value="1"/>
</dbReference>
<evidence type="ECO:0000256" key="2">
    <source>
        <dbReference type="ARBA" id="ARBA00023125"/>
    </source>
</evidence>
<evidence type="ECO:0000259" key="4">
    <source>
        <dbReference type="PROSITE" id="PS51077"/>
    </source>
</evidence>
<feature type="domain" description="HTH iclR-type" evidence="4">
    <location>
        <begin position="22"/>
        <end position="81"/>
    </location>
</feature>
<dbReference type="GO" id="GO:0045892">
    <property type="term" value="P:negative regulation of DNA-templated transcription"/>
    <property type="evidence" value="ECO:0007669"/>
    <property type="project" value="TreeGrafter"/>
</dbReference>
<dbReference type="SUPFAM" id="SSF55781">
    <property type="entry name" value="GAF domain-like"/>
    <property type="match status" value="1"/>
</dbReference>
<evidence type="ECO:0000259" key="5">
    <source>
        <dbReference type="PROSITE" id="PS51078"/>
    </source>
</evidence>
<name>A0A101T1T3_9ACTN</name>
<dbReference type="Gene3D" id="1.10.10.10">
    <property type="entry name" value="Winged helix-like DNA-binding domain superfamily/Winged helix DNA-binding domain"/>
    <property type="match status" value="1"/>
</dbReference>
<accession>A0A101T1T3</accession>
<reference evidence="6 7" key="1">
    <citation type="submission" date="2015-10" db="EMBL/GenBank/DDBJ databases">
        <title>Draft genome sequence of Streptomyces griseoruber DSM 40281, type strain for the species Streptomyces griseoruber.</title>
        <authorList>
            <person name="Ruckert C."/>
            <person name="Winkler A."/>
            <person name="Kalinowski J."/>
            <person name="Kampfer P."/>
            <person name="Glaeser S."/>
        </authorList>
    </citation>
    <scope>NUCLEOTIDE SEQUENCE [LARGE SCALE GENOMIC DNA]</scope>
    <source>
        <strain evidence="6 7">DSM 40281</strain>
    </source>
</reference>
<dbReference type="InterPro" id="IPR036388">
    <property type="entry name" value="WH-like_DNA-bd_sf"/>
</dbReference>
<comment type="caution">
    <text evidence="6">The sequence shown here is derived from an EMBL/GenBank/DDBJ whole genome shotgun (WGS) entry which is preliminary data.</text>
</comment>
<keyword evidence="2" id="KW-0238">DNA-binding</keyword>
<dbReference type="RefSeq" id="WP_055638228.1">
    <property type="nucleotide sequence ID" value="NZ_KQ948767.1"/>
</dbReference>
<dbReference type="GO" id="GO:0003700">
    <property type="term" value="F:DNA-binding transcription factor activity"/>
    <property type="evidence" value="ECO:0007669"/>
    <property type="project" value="TreeGrafter"/>
</dbReference>
<dbReference type="InterPro" id="IPR029016">
    <property type="entry name" value="GAF-like_dom_sf"/>
</dbReference>
<dbReference type="OrthoDB" id="4103401at2"/>
<dbReference type="InterPro" id="IPR005471">
    <property type="entry name" value="Tscrpt_reg_IclR_N"/>
</dbReference>
<dbReference type="PANTHER" id="PTHR30136">
    <property type="entry name" value="HELIX-TURN-HELIX TRANSCRIPTIONAL REGULATOR, ICLR FAMILY"/>
    <property type="match status" value="1"/>
</dbReference>
<evidence type="ECO:0000256" key="3">
    <source>
        <dbReference type="ARBA" id="ARBA00023163"/>
    </source>
</evidence>
<organism evidence="6 7">
    <name type="scientific">Streptomyces griseoruber</name>
    <dbReference type="NCBI Taxonomy" id="1943"/>
    <lineage>
        <taxon>Bacteria</taxon>
        <taxon>Bacillati</taxon>
        <taxon>Actinomycetota</taxon>
        <taxon>Actinomycetes</taxon>
        <taxon>Kitasatosporales</taxon>
        <taxon>Streptomycetaceae</taxon>
        <taxon>Streptomyces</taxon>
    </lineage>
</organism>
<proteinExistence type="predicted"/>
<evidence type="ECO:0000313" key="6">
    <source>
        <dbReference type="EMBL" id="KUN84217.1"/>
    </source>
</evidence>
<gene>
    <name evidence="6" type="ORF">AQJ64_15765</name>
</gene>
<dbReference type="Gene3D" id="3.30.450.40">
    <property type="match status" value="1"/>
</dbReference>